<keyword evidence="2 4" id="KW-0479">Metal-binding</keyword>
<proteinExistence type="predicted"/>
<keyword evidence="5" id="KW-0732">Signal</keyword>
<comment type="caution">
    <text evidence="7">The sequence shown here is derived from an EMBL/GenBank/DDBJ whole genome shotgun (WGS) entry which is preliminary data.</text>
</comment>
<evidence type="ECO:0000256" key="1">
    <source>
        <dbReference type="ARBA" id="ARBA00022617"/>
    </source>
</evidence>
<dbReference type="SUPFAM" id="SSF46626">
    <property type="entry name" value="Cytochrome c"/>
    <property type="match status" value="1"/>
</dbReference>
<evidence type="ECO:0000313" key="8">
    <source>
        <dbReference type="Proteomes" id="UP001148932"/>
    </source>
</evidence>
<feature type="domain" description="Cytochrome c" evidence="6">
    <location>
        <begin position="29"/>
        <end position="108"/>
    </location>
</feature>
<name>A0ABT5RY59_9BURK</name>
<evidence type="ECO:0000256" key="3">
    <source>
        <dbReference type="ARBA" id="ARBA00023004"/>
    </source>
</evidence>
<gene>
    <name evidence="7" type="ORF">OIN59_14390</name>
</gene>
<evidence type="ECO:0000256" key="4">
    <source>
        <dbReference type="PROSITE-ProRule" id="PRU00433"/>
    </source>
</evidence>
<keyword evidence="3 4" id="KW-0408">Iron</keyword>
<evidence type="ECO:0000259" key="6">
    <source>
        <dbReference type="PROSITE" id="PS51007"/>
    </source>
</evidence>
<evidence type="ECO:0000256" key="5">
    <source>
        <dbReference type="SAM" id="SignalP"/>
    </source>
</evidence>
<keyword evidence="8" id="KW-1185">Reference proteome</keyword>
<evidence type="ECO:0000313" key="7">
    <source>
        <dbReference type="EMBL" id="MDD2178623.1"/>
    </source>
</evidence>
<dbReference type="Gene3D" id="1.10.760.10">
    <property type="entry name" value="Cytochrome c-like domain"/>
    <property type="match status" value="1"/>
</dbReference>
<keyword evidence="1 4" id="KW-0349">Heme</keyword>
<dbReference type="InterPro" id="IPR036909">
    <property type="entry name" value="Cyt_c-like_dom_sf"/>
</dbReference>
<feature type="chain" id="PRO_5047098493" evidence="5">
    <location>
        <begin position="26"/>
        <end position="112"/>
    </location>
</feature>
<accession>A0ABT5RY59</accession>
<dbReference type="PROSITE" id="PS51257">
    <property type="entry name" value="PROKAR_LIPOPROTEIN"/>
    <property type="match status" value="1"/>
</dbReference>
<protein>
    <submittedName>
        <fullName evidence="7">Cytochrome c</fullName>
    </submittedName>
</protein>
<reference evidence="7" key="1">
    <citation type="submission" date="2022-10" db="EMBL/GenBank/DDBJ databases">
        <title>Description of microaerobic benzene degrading bacteria.</title>
        <authorList>
            <person name="Bedics A."/>
            <person name="Tancsics A."/>
            <person name="Banerjee S."/>
        </authorList>
    </citation>
    <scope>NUCLEOTIDE SEQUENCE</scope>
    <source>
        <strain evidence="7">D2M1</strain>
    </source>
</reference>
<organism evidence="7 8">
    <name type="scientific">Acidovorax benzenivorans</name>
    <dbReference type="NCBI Taxonomy" id="2987520"/>
    <lineage>
        <taxon>Bacteria</taxon>
        <taxon>Pseudomonadati</taxon>
        <taxon>Pseudomonadota</taxon>
        <taxon>Betaproteobacteria</taxon>
        <taxon>Burkholderiales</taxon>
        <taxon>Comamonadaceae</taxon>
        <taxon>Acidovorax</taxon>
    </lineage>
</organism>
<evidence type="ECO:0000256" key="2">
    <source>
        <dbReference type="ARBA" id="ARBA00022723"/>
    </source>
</evidence>
<sequence>MGRLDQVRRLAVVLWAVGACAAAWAADPAELARGKELFTKIQPACAVCHTLQAAGAEGQVGPVLDELKPDAGRVLRALKAGIGVMPSYAERMSEKDMLAVAQFVAHATGAAK</sequence>
<dbReference type="Proteomes" id="UP001148932">
    <property type="component" value="Unassembled WGS sequence"/>
</dbReference>
<dbReference type="InterPro" id="IPR009056">
    <property type="entry name" value="Cyt_c-like_dom"/>
</dbReference>
<dbReference type="EMBL" id="JAPCKI010000007">
    <property type="protein sequence ID" value="MDD2178623.1"/>
    <property type="molecule type" value="Genomic_DNA"/>
</dbReference>
<dbReference type="PROSITE" id="PS51007">
    <property type="entry name" value="CYTC"/>
    <property type="match status" value="1"/>
</dbReference>
<feature type="signal peptide" evidence="5">
    <location>
        <begin position="1"/>
        <end position="25"/>
    </location>
</feature>
<dbReference type="Pfam" id="PF13442">
    <property type="entry name" value="Cytochrome_CBB3"/>
    <property type="match status" value="1"/>
</dbReference>
<dbReference type="RefSeq" id="WP_274111458.1">
    <property type="nucleotide sequence ID" value="NZ_JAPCKI010000007.1"/>
</dbReference>